<reference evidence="1" key="1">
    <citation type="journal article" date="2014" name="Front. Microbiol.">
        <title>High frequency of phylogenetically diverse reductive dehalogenase-homologous genes in deep subseafloor sedimentary metagenomes.</title>
        <authorList>
            <person name="Kawai M."/>
            <person name="Futagami T."/>
            <person name="Toyoda A."/>
            <person name="Takaki Y."/>
            <person name="Nishi S."/>
            <person name="Hori S."/>
            <person name="Arai W."/>
            <person name="Tsubouchi T."/>
            <person name="Morono Y."/>
            <person name="Uchiyama I."/>
            <person name="Ito T."/>
            <person name="Fujiyama A."/>
            <person name="Inagaki F."/>
            <person name="Takami H."/>
        </authorList>
    </citation>
    <scope>NUCLEOTIDE SEQUENCE</scope>
    <source>
        <strain evidence="1">Expedition CK06-06</strain>
    </source>
</reference>
<gene>
    <name evidence="1" type="ORF">S03H2_20201</name>
</gene>
<evidence type="ECO:0000313" key="1">
    <source>
        <dbReference type="EMBL" id="GAH35183.1"/>
    </source>
</evidence>
<protein>
    <submittedName>
        <fullName evidence="1">Uncharacterized protein</fullName>
    </submittedName>
</protein>
<feature type="non-terminal residue" evidence="1">
    <location>
        <position position="36"/>
    </location>
</feature>
<dbReference type="EMBL" id="BARU01010621">
    <property type="protein sequence ID" value="GAH35183.1"/>
    <property type="molecule type" value="Genomic_DNA"/>
</dbReference>
<dbReference type="AlphaFoldDB" id="X1GQ97"/>
<organism evidence="1">
    <name type="scientific">marine sediment metagenome</name>
    <dbReference type="NCBI Taxonomy" id="412755"/>
    <lineage>
        <taxon>unclassified sequences</taxon>
        <taxon>metagenomes</taxon>
        <taxon>ecological metagenomes</taxon>
    </lineage>
</organism>
<name>X1GQ97_9ZZZZ</name>
<accession>X1GQ97</accession>
<sequence length="36" mass="3724">MLRLAAVTAATTNMTASTAIDDQRCDIAAANTVEGR</sequence>
<proteinExistence type="predicted"/>
<comment type="caution">
    <text evidence="1">The sequence shown here is derived from an EMBL/GenBank/DDBJ whole genome shotgun (WGS) entry which is preliminary data.</text>
</comment>